<name>A0A9Q3GCP0_9BASI</name>
<evidence type="ECO:0000313" key="3">
    <source>
        <dbReference type="Proteomes" id="UP000765509"/>
    </source>
</evidence>
<accession>A0A9Q3GCP0</accession>
<protein>
    <submittedName>
        <fullName evidence="2">Uncharacterized protein</fullName>
    </submittedName>
</protein>
<gene>
    <name evidence="2" type="ORF">O181_002264</name>
</gene>
<feature type="compositionally biased region" description="Basic and acidic residues" evidence="1">
    <location>
        <begin position="194"/>
        <end position="207"/>
    </location>
</feature>
<dbReference type="Proteomes" id="UP000765509">
    <property type="component" value="Unassembled WGS sequence"/>
</dbReference>
<feature type="region of interest" description="Disordered" evidence="1">
    <location>
        <begin position="1"/>
        <end position="37"/>
    </location>
</feature>
<dbReference type="AlphaFoldDB" id="A0A9Q3GCP0"/>
<dbReference type="EMBL" id="AVOT02000373">
    <property type="protein sequence ID" value="MBW0462549.1"/>
    <property type="molecule type" value="Genomic_DNA"/>
</dbReference>
<evidence type="ECO:0000256" key="1">
    <source>
        <dbReference type="SAM" id="MobiDB-lite"/>
    </source>
</evidence>
<organism evidence="2 3">
    <name type="scientific">Austropuccinia psidii MF-1</name>
    <dbReference type="NCBI Taxonomy" id="1389203"/>
    <lineage>
        <taxon>Eukaryota</taxon>
        <taxon>Fungi</taxon>
        <taxon>Dikarya</taxon>
        <taxon>Basidiomycota</taxon>
        <taxon>Pucciniomycotina</taxon>
        <taxon>Pucciniomycetes</taxon>
        <taxon>Pucciniales</taxon>
        <taxon>Sphaerophragmiaceae</taxon>
        <taxon>Austropuccinia</taxon>
    </lineage>
</organism>
<reference evidence="2" key="1">
    <citation type="submission" date="2021-03" db="EMBL/GenBank/DDBJ databases">
        <title>Draft genome sequence of rust myrtle Austropuccinia psidii MF-1, a brazilian biotype.</title>
        <authorList>
            <person name="Quecine M.C."/>
            <person name="Pachon D.M.R."/>
            <person name="Bonatelli M.L."/>
            <person name="Correr F.H."/>
            <person name="Franceschini L.M."/>
            <person name="Leite T.F."/>
            <person name="Margarido G.R.A."/>
            <person name="Almeida C.A."/>
            <person name="Ferrarezi J.A."/>
            <person name="Labate C.A."/>
        </authorList>
    </citation>
    <scope>NUCLEOTIDE SEQUENCE</scope>
    <source>
        <strain evidence="2">MF-1</strain>
    </source>
</reference>
<proteinExistence type="predicted"/>
<feature type="compositionally biased region" description="Polar residues" evidence="1">
    <location>
        <begin position="157"/>
        <end position="172"/>
    </location>
</feature>
<sequence>MTSKRGSQYSIQSDETGLRSRIAPSKGKKGKAPSGTEYLKGSAISQRQVQEMPIISNPELELSMSNSNRYKSHSEGSNRHIHELVQTVLHCVQGQGLGIAATSPPGSDKLVAHPEKVSQRQGNSEIIQWMESTIIQTSHQKDKGIPCQKEGGKKGRSPSSFYQQATSQPTSSKGEEEQEKEFEETICPNLQDSENPKRCHGQEHDGIEGQSGTKNETTPFPKEITLSPDVVNILREIENSILPLQDIGSS</sequence>
<feature type="compositionally biased region" description="Polar residues" evidence="1">
    <location>
        <begin position="1"/>
        <end position="15"/>
    </location>
</feature>
<comment type="caution">
    <text evidence="2">The sequence shown here is derived from an EMBL/GenBank/DDBJ whole genome shotgun (WGS) entry which is preliminary data.</text>
</comment>
<evidence type="ECO:0000313" key="2">
    <source>
        <dbReference type="EMBL" id="MBW0462549.1"/>
    </source>
</evidence>
<feature type="region of interest" description="Disordered" evidence="1">
    <location>
        <begin position="135"/>
        <end position="223"/>
    </location>
</feature>
<keyword evidence="3" id="KW-1185">Reference proteome</keyword>